<name>A0A931DKD4_9ACTN</name>
<dbReference type="Proteomes" id="UP000614047">
    <property type="component" value="Unassembled WGS sequence"/>
</dbReference>
<dbReference type="PANTHER" id="PTHR34978">
    <property type="entry name" value="POSSIBLE SENSOR-TRANSDUCER PROTEIN BLAR"/>
    <property type="match status" value="1"/>
</dbReference>
<evidence type="ECO:0000259" key="8">
    <source>
        <dbReference type="Pfam" id="PF01435"/>
    </source>
</evidence>
<evidence type="ECO:0000256" key="4">
    <source>
        <dbReference type="ARBA" id="ARBA00022833"/>
    </source>
</evidence>
<keyword evidence="3 6" id="KW-0378">Hydrolase</keyword>
<dbReference type="Pfam" id="PF01435">
    <property type="entry name" value="Peptidase_M48"/>
    <property type="match status" value="1"/>
</dbReference>
<keyword evidence="7" id="KW-0812">Transmembrane</keyword>
<keyword evidence="4 6" id="KW-0862">Zinc</keyword>
<dbReference type="EMBL" id="JADOUA010000001">
    <property type="protein sequence ID" value="MBG6089161.1"/>
    <property type="molecule type" value="Genomic_DNA"/>
</dbReference>
<dbReference type="PANTHER" id="PTHR34978:SF3">
    <property type="entry name" value="SLR0241 PROTEIN"/>
    <property type="match status" value="1"/>
</dbReference>
<dbReference type="GO" id="GO:0004222">
    <property type="term" value="F:metalloendopeptidase activity"/>
    <property type="evidence" value="ECO:0007669"/>
    <property type="project" value="InterPro"/>
</dbReference>
<accession>A0A931DKD4</accession>
<dbReference type="InterPro" id="IPR001915">
    <property type="entry name" value="Peptidase_M48"/>
</dbReference>
<comment type="caution">
    <text evidence="9">The sequence shown here is derived from an EMBL/GenBank/DDBJ whole genome shotgun (WGS) entry which is preliminary data.</text>
</comment>
<keyword evidence="7" id="KW-1133">Transmembrane helix</keyword>
<comment type="similarity">
    <text evidence="6">Belongs to the peptidase M48 family.</text>
</comment>
<comment type="cofactor">
    <cofactor evidence="6">
        <name>Zn(2+)</name>
        <dbReference type="ChEBI" id="CHEBI:29105"/>
    </cofactor>
    <text evidence="6">Binds 1 zinc ion per subunit.</text>
</comment>
<evidence type="ECO:0000256" key="7">
    <source>
        <dbReference type="SAM" id="Phobius"/>
    </source>
</evidence>
<evidence type="ECO:0000256" key="6">
    <source>
        <dbReference type="RuleBase" id="RU003983"/>
    </source>
</evidence>
<evidence type="ECO:0000313" key="9">
    <source>
        <dbReference type="EMBL" id="MBG6089161.1"/>
    </source>
</evidence>
<dbReference type="GO" id="GO:0006508">
    <property type="term" value="P:proteolysis"/>
    <property type="evidence" value="ECO:0007669"/>
    <property type="project" value="UniProtKB-KW"/>
</dbReference>
<keyword evidence="7" id="KW-0472">Membrane</keyword>
<organism evidence="9 10">
    <name type="scientific">Actinomadura viridis</name>
    <dbReference type="NCBI Taxonomy" id="58110"/>
    <lineage>
        <taxon>Bacteria</taxon>
        <taxon>Bacillati</taxon>
        <taxon>Actinomycetota</taxon>
        <taxon>Actinomycetes</taxon>
        <taxon>Streptosporangiales</taxon>
        <taxon>Thermomonosporaceae</taxon>
        <taxon>Actinomadura</taxon>
    </lineage>
</organism>
<evidence type="ECO:0000256" key="1">
    <source>
        <dbReference type="ARBA" id="ARBA00022670"/>
    </source>
</evidence>
<keyword evidence="2" id="KW-0479">Metal-binding</keyword>
<feature type="domain" description="Peptidase M48" evidence="8">
    <location>
        <begin position="119"/>
        <end position="175"/>
    </location>
</feature>
<dbReference type="RefSeq" id="WP_197011799.1">
    <property type="nucleotide sequence ID" value="NZ_BAABES010000004.1"/>
</dbReference>
<sequence>MIWLTFLPAALALTLGVALGAASLPLHPSWAARLLVTVAATTTVATIGTLVFVTVNYAATLFPRAAARLPEWALFGDDRPVPAALGVPATALTCLGAATAARLSARWAREVRRAQRISQGVVESDTPMALAVPGRDGGVLVSRGLLRALDRAQLRVVFEHEASHLRHRHHHYLALGALAAGTVPPLRRLNTRLRFALERWADEDAAEAIGDRTLVAHTIARVALAHSSRAPEPPPFPAFTGSGVVQRVEALLDTAPGKNTISGPVILGGAALATGLLVSSAWQLDHALGLTFL</sequence>
<evidence type="ECO:0000313" key="10">
    <source>
        <dbReference type="Proteomes" id="UP000614047"/>
    </source>
</evidence>
<keyword evidence="1 6" id="KW-0645">Protease</keyword>
<evidence type="ECO:0000256" key="5">
    <source>
        <dbReference type="ARBA" id="ARBA00023049"/>
    </source>
</evidence>
<evidence type="ECO:0000256" key="3">
    <source>
        <dbReference type="ARBA" id="ARBA00022801"/>
    </source>
</evidence>
<dbReference type="Gene3D" id="3.30.2010.10">
    <property type="entry name" value="Metalloproteases ('zincins'), catalytic domain"/>
    <property type="match status" value="1"/>
</dbReference>
<gene>
    <name evidence="9" type="ORF">IW256_003274</name>
</gene>
<dbReference type="GO" id="GO:0046872">
    <property type="term" value="F:metal ion binding"/>
    <property type="evidence" value="ECO:0007669"/>
    <property type="project" value="UniProtKB-KW"/>
</dbReference>
<keyword evidence="5 6" id="KW-0482">Metalloprotease</keyword>
<proteinExistence type="inferred from homology"/>
<dbReference type="InterPro" id="IPR052173">
    <property type="entry name" value="Beta-lactam_resp_regulator"/>
</dbReference>
<keyword evidence="10" id="KW-1185">Reference proteome</keyword>
<evidence type="ECO:0000256" key="2">
    <source>
        <dbReference type="ARBA" id="ARBA00022723"/>
    </source>
</evidence>
<dbReference type="AlphaFoldDB" id="A0A931DKD4"/>
<reference evidence="9" key="1">
    <citation type="submission" date="2020-11" db="EMBL/GenBank/DDBJ databases">
        <title>Sequencing the genomes of 1000 actinobacteria strains.</title>
        <authorList>
            <person name="Klenk H.-P."/>
        </authorList>
    </citation>
    <scope>NUCLEOTIDE SEQUENCE</scope>
    <source>
        <strain evidence="9">DSM 43175</strain>
    </source>
</reference>
<protein>
    <submittedName>
        <fullName evidence="9">Zn-dependent protease with chaperone function</fullName>
    </submittedName>
</protein>
<feature type="transmembrane region" description="Helical" evidence="7">
    <location>
        <begin position="30"/>
        <end position="59"/>
    </location>
</feature>